<keyword evidence="3 6" id="KW-0812">Transmembrane</keyword>
<dbReference type="GO" id="GO:0016020">
    <property type="term" value="C:membrane"/>
    <property type="evidence" value="ECO:0007669"/>
    <property type="project" value="UniProtKB-SubCell"/>
</dbReference>
<dbReference type="Proteomes" id="UP000240357">
    <property type="component" value="Unassembled WGS sequence"/>
</dbReference>
<organism evidence="7 8">
    <name type="scientific">Adhaeribacter arboris</name>
    <dbReference type="NCBI Taxonomy" id="2072846"/>
    <lineage>
        <taxon>Bacteria</taxon>
        <taxon>Pseudomonadati</taxon>
        <taxon>Bacteroidota</taxon>
        <taxon>Cytophagia</taxon>
        <taxon>Cytophagales</taxon>
        <taxon>Hymenobacteraceae</taxon>
        <taxon>Adhaeribacter</taxon>
    </lineage>
</organism>
<feature type="transmembrane region" description="Helical" evidence="6">
    <location>
        <begin position="88"/>
        <end position="105"/>
    </location>
</feature>
<dbReference type="EMBL" id="PYFT01000001">
    <property type="protein sequence ID" value="PSR53592.1"/>
    <property type="molecule type" value="Genomic_DNA"/>
</dbReference>
<dbReference type="PANTHER" id="PTHR13353:SF5">
    <property type="entry name" value="TRANSMEMBRANE PROTEIN 19"/>
    <property type="match status" value="1"/>
</dbReference>
<feature type="transmembrane region" description="Helical" evidence="6">
    <location>
        <begin position="184"/>
        <end position="207"/>
    </location>
</feature>
<dbReference type="RefSeq" id="WP_106928372.1">
    <property type="nucleotide sequence ID" value="NZ_PYFT01000001.1"/>
</dbReference>
<feature type="transmembrane region" description="Helical" evidence="6">
    <location>
        <begin position="39"/>
        <end position="67"/>
    </location>
</feature>
<name>A0A2T2YDK7_9BACT</name>
<comment type="subcellular location">
    <subcellularLocation>
        <location evidence="1">Membrane</location>
        <topology evidence="1">Multi-pass membrane protein</topology>
    </subcellularLocation>
</comment>
<evidence type="ECO:0000256" key="4">
    <source>
        <dbReference type="ARBA" id="ARBA00022989"/>
    </source>
</evidence>
<reference evidence="7 8" key="1">
    <citation type="submission" date="2018-03" db="EMBL/GenBank/DDBJ databases">
        <title>Adhaeribacter sp. HMF7605 Genome sequencing and assembly.</title>
        <authorList>
            <person name="Kang H."/>
            <person name="Kang J."/>
            <person name="Cha I."/>
            <person name="Kim H."/>
            <person name="Joh K."/>
        </authorList>
    </citation>
    <scope>NUCLEOTIDE SEQUENCE [LARGE SCALE GENOMIC DNA]</scope>
    <source>
        <strain evidence="7 8">HMF7605</strain>
    </source>
</reference>
<dbReference type="InterPro" id="IPR002794">
    <property type="entry name" value="DUF92_TMEM19"/>
</dbReference>
<feature type="transmembrane region" description="Helical" evidence="6">
    <location>
        <begin position="157"/>
        <end position="178"/>
    </location>
</feature>
<dbReference type="AlphaFoldDB" id="A0A2T2YDK7"/>
<evidence type="ECO:0000313" key="8">
    <source>
        <dbReference type="Proteomes" id="UP000240357"/>
    </source>
</evidence>
<evidence type="ECO:0000256" key="6">
    <source>
        <dbReference type="SAM" id="Phobius"/>
    </source>
</evidence>
<evidence type="ECO:0000256" key="1">
    <source>
        <dbReference type="ARBA" id="ARBA00004141"/>
    </source>
</evidence>
<keyword evidence="5 6" id="KW-0472">Membrane</keyword>
<proteinExistence type="inferred from homology"/>
<gene>
    <name evidence="7" type="ORF">AHMF7605_08655</name>
</gene>
<sequence>MGIHFWFVLLLLGLGMFMSVAAGKLTVTGAITGGLLGMAIYLGAGYTGMVLLGLFFILGTAATSWKLQYKQDLGLAEINKGRRTASQAFANAGIAAILGLLAYFFPVKADLFRVMLAASFASATSDTLSSELGIVYGRQFYHVLTFRKGTRGLNGVISLEGTAFGFIGSGLIGFVFGLGFGWSWAIGVIIIAGVLGNLFDSILGAALENPGYLSNDAVNLLNTLFAALSAGVLYLVIN</sequence>
<dbReference type="Pfam" id="PF01940">
    <property type="entry name" value="DUF92"/>
    <property type="match status" value="1"/>
</dbReference>
<accession>A0A2T2YDK7</accession>
<keyword evidence="8" id="KW-1185">Reference proteome</keyword>
<evidence type="ECO:0000256" key="2">
    <source>
        <dbReference type="ARBA" id="ARBA00009012"/>
    </source>
</evidence>
<evidence type="ECO:0000256" key="5">
    <source>
        <dbReference type="ARBA" id="ARBA00023136"/>
    </source>
</evidence>
<feature type="transmembrane region" description="Helical" evidence="6">
    <location>
        <begin position="219"/>
        <end position="237"/>
    </location>
</feature>
<evidence type="ECO:0000256" key="3">
    <source>
        <dbReference type="ARBA" id="ARBA00022692"/>
    </source>
</evidence>
<evidence type="ECO:0000313" key="7">
    <source>
        <dbReference type="EMBL" id="PSR53592.1"/>
    </source>
</evidence>
<protein>
    <submittedName>
        <fullName evidence="7">DUF92 domain-containing protein</fullName>
    </submittedName>
</protein>
<comment type="caution">
    <text evidence="7">The sequence shown here is derived from an EMBL/GenBank/DDBJ whole genome shotgun (WGS) entry which is preliminary data.</text>
</comment>
<keyword evidence="4 6" id="KW-1133">Transmembrane helix</keyword>
<dbReference type="PANTHER" id="PTHR13353">
    <property type="entry name" value="TRANSMEMBRANE PROTEIN 19"/>
    <property type="match status" value="1"/>
</dbReference>
<dbReference type="OrthoDB" id="9770047at2"/>
<comment type="similarity">
    <text evidence="2">Belongs to the TMEM19 family.</text>
</comment>